<keyword evidence="1" id="KW-0479">Metal-binding</keyword>
<dbReference type="InterPro" id="IPR001279">
    <property type="entry name" value="Metallo-B-lactamas"/>
</dbReference>
<dbReference type="InterPro" id="IPR036873">
    <property type="entry name" value="Rhodanese-like_dom_sf"/>
</dbReference>
<dbReference type="CDD" id="cd07724">
    <property type="entry name" value="POD-like_MBL-fold"/>
    <property type="match status" value="1"/>
</dbReference>
<keyword evidence="4" id="KW-1185">Reference proteome</keyword>
<feature type="domain" description="Rhodanese" evidence="2">
    <location>
        <begin position="270"/>
        <end position="361"/>
    </location>
</feature>
<dbReference type="InterPro" id="IPR044528">
    <property type="entry name" value="POD-like_MBL-fold"/>
</dbReference>
<dbReference type="PROSITE" id="PS50206">
    <property type="entry name" value="RHODANESE_3"/>
    <property type="match status" value="2"/>
</dbReference>
<dbReference type="CDD" id="cd00158">
    <property type="entry name" value="RHOD"/>
    <property type="match status" value="2"/>
</dbReference>
<dbReference type="InterPro" id="IPR001307">
    <property type="entry name" value="Thiosulphate_STrfase_CS"/>
</dbReference>
<dbReference type="PANTHER" id="PTHR43084:SF1">
    <property type="entry name" value="PERSULFIDE DIOXYGENASE ETHE1, MITOCHONDRIAL"/>
    <property type="match status" value="1"/>
</dbReference>
<dbReference type="Pfam" id="PF00581">
    <property type="entry name" value="Rhodanese"/>
    <property type="match status" value="2"/>
</dbReference>
<proteinExistence type="predicted"/>
<organism evidence="3 4">
    <name type="scientific">Flavobacterium gossypii</name>
    <dbReference type="NCBI Taxonomy" id="1646119"/>
    <lineage>
        <taxon>Bacteria</taxon>
        <taxon>Pseudomonadati</taxon>
        <taxon>Bacteroidota</taxon>
        <taxon>Flavobacteriia</taxon>
        <taxon>Flavobacteriales</taxon>
        <taxon>Flavobacteriaceae</taxon>
        <taxon>Flavobacterium</taxon>
    </lineage>
</organism>
<feature type="domain" description="Rhodanese" evidence="2">
    <location>
        <begin position="374"/>
        <end position="462"/>
    </location>
</feature>
<dbReference type="InterPro" id="IPR036866">
    <property type="entry name" value="RibonucZ/Hydroxyglut_hydro"/>
</dbReference>
<dbReference type="RefSeq" id="WP_182492117.1">
    <property type="nucleotide sequence ID" value="NZ_JACJIS010000001.1"/>
</dbReference>
<reference evidence="3 4" key="1">
    <citation type="submission" date="2020-08" db="EMBL/GenBank/DDBJ databases">
        <title>Genomic Encyclopedia of Type Strains, Phase IV (KMG-IV): sequencing the most valuable type-strain genomes for metagenomic binning, comparative biology and taxonomic classification.</title>
        <authorList>
            <person name="Goeker M."/>
        </authorList>
    </citation>
    <scope>NUCLEOTIDE SEQUENCE [LARGE SCALE GENOMIC DNA]</scope>
    <source>
        <strain evidence="3 4">DSM 100397</strain>
    </source>
</reference>
<dbReference type="Proteomes" id="UP000555003">
    <property type="component" value="Unassembled WGS sequence"/>
</dbReference>
<sequence length="470" mass="52030">MKLEQIYTGCIAQAAYYLESNGEAAIFDPLREIQPYIDRATKDNAKIKYVFETHFHADFVSGHLDLAKKSGGKIVYGPTAKPNFEAIIAEDGQEFKVGKYTIKAIHTPGHTLESTCYLLTDENGKQHGIITGDTLFIGDVGRPDLAQKMSNDLTQEKLASYLFDSLRSKIMTLPDELIVYPSHGAGSACGKNMSKETTDTLGNQKKTNYALRADMTREEFTAELLDGLGAPPAYFPQNVMMNIQGYESLDSIIEKSFKPLTPREFEAAANQSEALILDVRHEDDFVKSHIPGAIFIGIQGNFAPWVGALIRDVKQPLLLVVPEGREEETITRLSRVGFDNSLGYLNGGIMAWKEAGFETDSIESISPEQFESQMTEKSIIVDARKPGEFSAEHVESAVNIPLDFVNEQLSEVPKEEEFYLHCAGGYRSVIMASILKARGYHNMVNVEKGMAGIRKTGIKLSTFVCPTTNK</sequence>
<evidence type="ECO:0000259" key="2">
    <source>
        <dbReference type="PROSITE" id="PS50206"/>
    </source>
</evidence>
<dbReference type="Pfam" id="PF00753">
    <property type="entry name" value="Lactamase_B"/>
    <property type="match status" value="1"/>
</dbReference>
<dbReference type="EMBL" id="JACJIS010000001">
    <property type="protein sequence ID" value="MBA9071925.1"/>
    <property type="molecule type" value="Genomic_DNA"/>
</dbReference>
<protein>
    <submittedName>
        <fullName evidence="3">Glyoxylase-like metal-dependent hydrolase (Beta-lactamase superfamily II)/rhodanese-related sulfurtransferase</fullName>
    </submittedName>
</protein>
<dbReference type="SUPFAM" id="SSF52821">
    <property type="entry name" value="Rhodanese/Cell cycle control phosphatase"/>
    <property type="match status" value="2"/>
</dbReference>
<evidence type="ECO:0000256" key="1">
    <source>
        <dbReference type="ARBA" id="ARBA00022723"/>
    </source>
</evidence>
<dbReference type="PANTHER" id="PTHR43084">
    <property type="entry name" value="PERSULFIDE DIOXYGENASE ETHE1"/>
    <property type="match status" value="1"/>
</dbReference>
<gene>
    <name evidence="3" type="ORF">GGR22_000051</name>
</gene>
<accession>A0ABR6DJR7</accession>
<dbReference type="SMART" id="SM00849">
    <property type="entry name" value="Lactamase_B"/>
    <property type="match status" value="1"/>
</dbReference>
<dbReference type="Gene3D" id="3.40.250.10">
    <property type="entry name" value="Rhodanese-like domain"/>
    <property type="match status" value="2"/>
</dbReference>
<evidence type="ECO:0000313" key="4">
    <source>
        <dbReference type="Proteomes" id="UP000555003"/>
    </source>
</evidence>
<evidence type="ECO:0000313" key="3">
    <source>
        <dbReference type="EMBL" id="MBA9071925.1"/>
    </source>
</evidence>
<dbReference type="InterPro" id="IPR001763">
    <property type="entry name" value="Rhodanese-like_dom"/>
</dbReference>
<comment type="caution">
    <text evidence="3">The sequence shown here is derived from an EMBL/GenBank/DDBJ whole genome shotgun (WGS) entry which is preliminary data.</text>
</comment>
<dbReference type="PROSITE" id="PS00380">
    <property type="entry name" value="RHODANESE_1"/>
    <property type="match status" value="1"/>
</dbReference>
<dbReference type="SUPFAM" id="SSF56281">
    <property type="entry name" value="Metallo-hydrolase/oxidoreductase"/>
    <property type="match status" value="1"/>
</dbReference>
<dbReference type="SMART" id="SM00450">
    <property type="entry name" value="RHOD"/>
    <property type="match status" value="2"/>
</dbReference>
<dbReference type="InterPro" id="IPR051682">
    <property type="entry name" value="Mito_Persulfide_Diox"/>
</dbReference>
<name>A0ABR6DJR7_9FLAO</name>
<dbReference type="Gene3D" id="3.60.15.10">
    <property type="entry name" value="Ribonuclease Z/Hydroxyacylglutathione hydrolase-like"/>
    <property type="match status" value="1"/>
</dbReference>